<evidence type="ECO:0000313" key="1">
    <source>
        <dbReference type="EMBL" id="MPN21597.1"/>
    </source>
</evidence>
<accession>A0A645G3W7</accession>
<proteinExistence type="predicted"/>
<sequence length="142" mass="15412">MSQNSQGYPLKTNSSTPRDDILFIIPSLSFPALQKPPTSPFISAMKTGTPMALNDSAITLIVTVFPVPLAPAIRPCLFAYLGRRWILSSALAIHNFPSAYMIGPSLTKLVISLPRNDTLRAQEPLKNTALTLPVGQRLIPIS</sequence>
<gene>
    <name evidence="1" type="ORF">SDC9_168977</name>
</gene>
<comment type="caution">
    <text evidence="1">The sequence shown here is derived from an EMBL/GenBank/DDBJ whole genome shotgun (WGS) entry which is preliminary data.</text>
</comment>
<dbReference type="AlphaFoldDB" id="A0A645G3W7"/>
<protein>
    <submittedName>
        <fullName evidence="1">Uncharacterized protein</fullName>
    </submittedName>
</protein>
<reference evidence="1" key="1">
    <citation type="submission" date="2019-08" db="EMBL/GenBank/DDBJ databases">
        <authorList>
            <person name="Kucharzyk K."/>
            <person name="Murdoch R.W."/>
            <person name="Higgins S."/>
            <person name="Loffler F."/>
        </authorList>
    </citation>
    <scope>NUCLEOTIDE SEQUENCE</scope>
</reference>
<organism evidence="1">
    <name type="scientific">bioreactor metagenome</name>
    <dbReference type="NCBI Taxonomy" id="1076179"/>
    <lineage>
        <taxon>unclassified sequences</taxon>
        <taxon>metagenomes</taxon>
        <taxon>ecological metagenomes</taxon>
    </lineage>
</organism>
<name>A0A645G3W7_9ZZZZ</name>
<dbReference type="EMBL" id="VSSQ01069609">
    <property type="protein sequence ID" value="MPN21597.1"/>
    <property type="molecule type" value="Genomic_DNA"/>
</dbReference>